<evidence type="ECO:0000313" key="8">
    <source>
        <dbReference type="Proteomes" id="UP000828390"/>
    </source>
</evidence>
<dbReference type="GO" id="GO:0099590">
    <property type="term" value="P:neurotransmitter receptor internalization"/>
    <property type="evidence" value="ECO:0007669"/>
    <property type="project" value="TreeGrafter"/>
</dbReference>
<comment type="subcellular location">
    <subcellularLocation>
        <location evidence="1">Membrane</location>
        <topology evidence="1">Multi-pass membrane protein</topology>
    </subcellularLocation>
</comment>
<dbReference type="Pfam" id="PF13903">
    <property type="entry name" value="Claudin_2"/>
    <property type="match status" value="1"/>
</dbReference>
<dbReference type="Gene3D" id="1.20.140.150">
    <property type="match status" value="1"/>
</dbReference>
<evidence type="ECO:0000256" key="1">
    <source>
        <dbReference type="ARBA" id="ARBA00004141"/>
    </source>
</evidence>
<dbReference type="GO" id="GO:0098970">
    <property type="term" value="P:postsynaptic neurotransmitter receptor diffusion trapping"/>
    <property type="evidence" value="ECO:0007669"/>
    <property type="project" value="TreeGrafter"/>
</dbReference>
<evidence type="ECO:0000256" key="4">
    <source>
        <dbReference type="ARBA" id="ARBA00022989"/>
    </source>
</evidence>
<dbReference type="GO" id="GO:0005245">
    <property type="term" value="F:voltage-gated calcium channel activity"/>
    <property type="evidence" value="ECO:0007669"/>
    <property type="project" value="TreeGrafter"/>
</dbReference>
<dbReference type="GO" id="GO:0098943">
    <property type="term" value="P:neurotransmitter receptor transport, postsynaptic endosome to lysosome"/>
    <property type="evidence" value="ECO:0007669"/>
    <property type="project" value="TreeGrafter"/>
</dbReference>
<comment type="caution">
    <text evidence="7">The sequence shown here is derived from an EMBL/GenBank/DDBJ whole genome shotgun (WGS) entry which is preliminary data.</text>
</comment>
<dbReference type="AlphaFoldDB" id="A0A9D4RDA3"/>
<reference evidence="7" key="2">
    <citation type="submission" date="2020-11" db="EMBL/GenBank/DDBJ databases">
        <authorList>
            <person name="McCartney M.A."/>
            <person name="Auch B."/>
            <person name="Kono T."/>
            <person name="Mallez S."/>
            <person name="Becker A."/>
            <person name="Gohl D.M."/>
            <person name="Silverstein K.A.T."/>
            <person name="Koren S."/>
            <person name="Bechman K.B."/>
            <person name="Herman A."/>
            <person name="Abrahante J.E."/>
            <person name="Garbe J."/>
        </authorList>
    </citation>
    <scope>NUCLEOTIDE SEQUENCE</scope>
    <source>
        <strain evidence="7">Duluth1</strain>
        <tissue evidence="7">Whole animal</tissue>
    </source>
</reference>
<dbReference type="Proteomes" id="UP000828390">
    <property type="component" value="Unassembled WGS sequence"/>
</dbReference>
<proteinExistence type="inferred from homology"/>
<evidence type="ECO:0000256" key="6">
    <source>
        <dbReference type="SAM" id="Phobius"/>
    </source>
</evidence>
<feature type="transmembrane region" description="Helical" evidence="6">
    <location>
        <begin position="6"/>
        <end position="28"/>
    </location>
</feature>
<organism evidence="7 8">
    <name type="scientific">Dreissena polymorpha</name>
    <name type="common">Zebra mussel</name>
    <name type="synonym">Mytilus polymorpha</name>
    <dbReference type="NCBI Taxonomy" id="45954"/>
    <lineage>
        <taxon>Eukaryota</taxon>
        <taxon>Metazoa</taxon>
        <taxon>Spiralia</taxon>
        <taxon>Lophotrochozoa</taxon>
        <taxon>Mollusca</taxon>
        <taxon>Bivalvia</taxon>
        <taxon>Autobranchia</taxon>
        <taxon>Heteroconchia</taxon>
        <taxon>Euheterodonta</taxon>
        <taxon>Imparidentia</taxon>
        <taxon>Neoheterodontei</taxon>
        <taxon>Myida</taxon>
        <taxon>Dreissenoidea</taxon>
        <taxon>Dreissenidae</taxon>
        <taxon>Dreissena</taxon>
    </lineage>
</organism>
<dbReference type="GO" id="GO:0098839">
    <property type="term" value="C:postsynaptic density membrane"/>
    <property type="evidence" value="ECO:0007669"/>
    <property type="project" value="TreeGrafter"/>
</dbReference>
<evidence type="ECO:0000256" key="5">
    <source>
        <dbReference type="ARBA" id="ARBA00023136"/>
    </source>
</evidence>
<keyword evidence="3 6" id="KW-0812">Transmembrane</keyword>
<evidence type="ECO:0000256" key="2">
    <source>
        <dbReference type="ARBA" id="ARBA00007111"/>
    </source>
</evidence>
<dbReference type="GO" id="GO:0051968">
    <property type="term" value="P:positive regulation of synaptic transmission, glutamatergic"/>
    <property type="evidence" value="ECO:0007669"/>
    <property type="project" value="TreeGrafter"/>
</dbReference>
<dbReference type="InterPro" id="IPR008368">
    <property type="entry name" value="VDCC_gsu"/>
</dbReference>
<dbReference type="PRINTS" id="PR01792">
    <property type="entry name" value="VDCCGAMMA"/>
</dbReference>
<comment type="similarity">
    <text evidence="2">Belongs to the PMP-22/EMP/MP20 family. CACNG subfamily.</text>
</comment>
<dbReference type="PANTHER" id="PTHR12107:SF0">
    <property type="entry name" value="STARGAZIN (MAMMALIAN CALCIUM CHANNEL) HOMOLOG"/>
    <property type="match status" value="1"/>
</dbReference>
<protein>
    <submittedName>
        <fullName evidence="7">Uncharacterized protein</fullName>
    </submittedName>
</protein>
<sequence length="147" mass="16654">METTRIQFPFTCFAVLSTICGFVCSIVGNCRGVKITLVAAVLYILSGLSLAVGVILYISRINDELSIPIKNCTDFEYRYGWSFYLMGIAFLMAEISAVISVKLYLVRCSYHISDMFHIIPELEEQFYRDACVSGIRYSDPNSQTLIW</sequence>
<gene>
    <name evidence="7" type="ORF">DPMN_027242</name>
</gene>
<feature type="transmembrane region" description="Helical" evidence="6">
    <location>
        <begin position="79"/>
        <end position="105"/>
    </location>
</feature>
<keyword evidence="8" id="KW-1185">Reference proteome</keyword>
<keyword evidence="4 6" id="KW-1133">Transmembrane helix</keyword>
<dbReference type="PANTHER" id="PTHR12107">
    <property type="entry name" value="VOLTAGE-DEPENDENT CALCIUM CHANNEL GAMMA SUBUNIT"/>
    <property type="match status" value="1"/>
</dbReference>
<dbReference type="InterPro" id="IPR004031">
    <property type="entry name" value="PMP22/EMP/MP20/Claudin"/>
</dbReference>
<accession>A0A9D4RDA3</accession>
<name>A0A9D4RDA3_DREPO</name>
<dbReference type="GO" id="GO:0019226">
    <property type="term" value="P:transmission of nerve impulse"/>
    <property type="evidence" value="ECO:0007669"/>
    <property type="project" value="TreeGrafter"/>
</dbReference>
<dbReference type="EMBL" id="JAIWYP010000002">
    <property type="protein sequence ID" value="KAH3864226.1"/>
    <property type="molecule type" value="Genomic_DNA"/>
</dbReference>
<keyword evidence="5 6" id="KW-0472">Membrane</keyword>
<feature type="transmembrane region" description="Helical" evidence="6">
    <location>
        <begin position="35"/>
        <end position="59"/>
    </location>
</feature>
<evidence type="ECO:0000313" key="7">
    <source>
        <dbReference type="EMBL" id="KAH3864226.1"/>
    </source>
</evidence>
<reference evidence="7" key="1">
    <citation type="journal article" date="2019" name="bioRxiv">
        <title>The Genome of the Zebra Mussel, Dreissena polymorpha: A Resource for Invasive Species Research.</title>
        <authorList>
            <person name="McCartney M.A."/>
            <person name="Auch B."/>
            <person name="Kono T."/>
            <person name="Mallez S."/>
            <person name="Zhang Y."/>
            <person name="Obille A."/>
            <person name="Becker A."/>
            <person name="Abrahante J.E."/>
            <person name="Garbe J."/>
            <person name="Badalamenti J.P."/>
            <person name="Herman A."/>
            <person name="Mangelson H."/>
            <person name="Liachko I."/>
            <person name="Sullivan S."/>
            <person name="Sone E.D."/>
            <person name="Koren S."/>
            <person name="Silverstein K.A.T."/>
            <person name="Beckman K.B."/>
            <person name="Gohl D.M."/>
        </authorList>
    </citation>
    <scope>NUCLEOTIDE SEQUENCE</scope>
    <source>
        <strain evidence="7">Duluth1</strain>
        <tissue evidence="7">Whole animal</tissue>
    </source>
</reference>
<dbReference type="GO" id="GO:0032281">
    <property type="term" value="C:AMPA glutamate receptor complex"/>
    <property type="evidence" value="ECO:0007669"/>
    <property type="project" value="TreeGrafter"/>
</dbReference>
<evidence type="ECO:0000256" key="3">
    <source>
        <dbReference type="ARBA" id="ARBA00022692"/>
    </source>
</evidence>
<dbReference type="InterPro" id="IPR051072">
    <property type="entry name" value="CACNG_subunit"/>
</dbReference>
<dbReference type="GO" id="GO:0016247">
    <property type="term" value="F:channel regulator activity"/>
    <property type="evidence" value="ECO:0007669"/>
    <property type="project" value="TreeGrafter"/>
</dbReference>